<evidence type="ECO:0000313" key="2">
    <source>
        <dbReference type="Proteomes" id="UP000231259"/>
    </source>
</evidence>
<accession>A0A2G8REE7</accession>
<reference evidence="1 2" key="1">
    <citation type="submission" date="2013-09" db="EMBL/GenBank/DDBJ databases">
        <title>Genome sequencing of Phaeobacter antarcticus sp. nov. SM1211.</title>
        <authorList>
            <person name="Zhang X.-Y."/>
            <person name="Liu C."/>
            <person name="Chen X.-L."/>
            <person name="Xie B.-B."/>
            <person name="Qin Q.-L."/>
            <person name="Rong J.-C."/>
            <person name="Zhang Y.-Z."/>
        </authorList>
    </citation>
    <scope>NUCLEOTIDE SEQUENCE [LARGE SCALE GENOMIC DNA]</scope>
    <source>
        <strain evidence="1 2">SM1211</strain>
    </source>
</reference>
<name>A0A2G8REE7_9RHOB</name>
<organism evidence="1 2">
    <name type="scientific">Puniceibacterium antarcticum</name>
    <dbReference type="NCBI Taxonomy" id="1206336"/>
    <lineage>
        <taxon>Bacteria</taxon>
        <taxon>Pseudomonadati</taxon>
        <taxon>Pseudomonadota</taxon>
        <taxon>Alphaproteobacteria</taxon>
        <taxon>Rhodobacterales</taxon>
        <taxon>Paracoccaceae</taxon>
        <taxon>Puniceibacterium</taxon>
    </lineage>
</organism>
<dbReference type="EMBL" id="AWWI01000073">
    <property type="protein sequence ID" value="PIL19966.1"/>
    <property type="molecule type" value="Genomic_DNA"/>
</dbReference>
<proteinExistence type="predicted"/>
<evidence type="ECO:0000313" key="1">
    <source>
        <dbReference type="EMBL" id="PIL19966.1"/>
    </source>
</evidence>
<gene>
    <name evidence="1" type="ORF">P775_11935</name>
</gene>
<protein>
    <submittedName>
        <fullName evidence="1">Uncharacterized protein</fullName>
    </submittedName>
</protein>
<sequence length="66" mass="7668">MNDAPTANVSFVFVLKPKRTLAQVEWTVLQSALVRFLLREREQMSATVATVWSRFQGLHAKRKYMN</sequence>
<dbReference type="AlphaFoldDB" id="A0A2G8REE7"/>
<keyword evidence="2" id="KW-1185">Reference proteome</keyword>
<comment type="caution">
    <text evidence="1">The sequence shown here is derived from an EMBL/GenBank/DDBJ whole genome shotgun (WGS) entry which is preliminary data.</text>
</comment>
<dbReference type="Proteomes" id="UP000231259">
    <property type="component" value="Unassembled WGS sequence"/>
</dbReference>